<dbReference type="AlphaFoldDB" id="H2ZVP2"/>
<dbReference type="Ensembl" id="ENSLACT00000001476.1">
    <property type="protein sequence ID" value="ENSLACP00000001463.1"/>
    <property type="gene ID" value="ENSLACG00000001308.1"/>
</dbReference>
<evidence type="ECO:0000313" key="2">
    <source>
        <dbReference type="Ensembl" id="ENSLACP00000001463.1"/>
    </source>
</evidence>
<dbReference type="GO" id="GO:0070508">
    <property type="term" value="P:cholesterol import"/>
    <property type="evidence" value="ECO:0007669"/>
    <property type="project" value="TreeGrafter"/>
</dbReference>
<evidence type="ECO:0000259" key="1">
    <source>
        <dbReference type="PROSITE" id="PS50848"/>
    </source>
</evidence>
<keyword evidence="3" id="KW-1185">Reference proteome</keyword>
<feature type="domain" description="START" evidence="1">
    <location>
        <begin position="34"/>
        <end position="216"/>
    </location>
</feature>
<dbReference type="InterPro" id="IPR042555">
    <property type="entry name" value="StarD4"/>
</dbReference>
<dbReference type="STRING" id="7897.ENSLACP00000001463"/>
<dbReference type="Gene3D" id="3.30.530.20">
    <property type="match status" value="1"/>
</dbReference>
<dbReference type="HOGENOM" id="CLU_093200_0_0_1"/>
<dbReference type="InterPro" id="IPR023393">
    <property type="entry name" value="START-like_dom_sf"/>
</dbReference>
<reference evidence="3" key="1">
    <citation type="submission" date="2011-08" db="EMBL/GenBank/DDBJ databases">
        <title>The draft genome of Latimeria chalumnae.</title>
        <authorList>
            <person name="Di Palma F."/>
            <person name="Alfoldi J."/>
            <person name="Johnson J."/>
            <person name="Berlin A."/>
            <person name="Gnerre S."/>
            <person name="Jaffe D."/>
            <person name="MacCallum I."/>
            <person name="Young S."/>
            <person name="Walker B.J."/>
            <person name="Lander E."/>
            <person name="Lindblad-Toh K."/>
        </authorList>
    </citation>
    <scope>NUCLEOTIDE SEQUENCE [LARGE SCALE GENOMIC DNA]</scope>
    <source>
        <strain evidence="3">Wild caught</strain>
    </source>
</reference>
<dbReference type="GO" id="GO:0005783">
    <property type="term" value="C:endoplasmic reticulum"/>
    <property type="evidence" value="ECO:0007669"/>
    <property type="project" value="TreeGrafter"/>
</dbReference>
<dbReference type="InParanoid" id="H2ZVP2"/>
<dbReference type="GO" id="GO:0015485">
    <property type="term" value="F:cholesterol binding"/>
    <property type="evidence" value="ECO:0007669"/>
    <property type="project" value="InterPro"/>
</dbReference>
<dbReference type="SUPFAM" id="SSF55961">
    <property type="entry name" value="Bet v1-like"/>
    <property type="match status" value="1"/>
</dbReference>
<dbReference type="eggNOG" id="KOG3845">
    <property type="taxonomic scope" value="Eukaryota"/>
</dbReference>
<reference evidence="2" key="3">
    <citation type="submission" date="2025-09" db="UniProtKB">
        <authorList>
            <consortium name="Ensembl"/>
        </authorList>
    </citation>
    <scope>IDENTIFICATION</scope>
</reference>
<dbReference type="Bgee" id="ENSLACG00000001308">
    <property type="expression patterns" value="Expressed in pectoral fin and 1 other cell type or tissue"/>
</dbReference>
<dbReference type="GO" id="GO:0010879">
    <property type="term" value="P:cholesterol transport involved in cholesterol storage"/>
    <property type="evidence" value="ECO:0007669"/>
    <property type="project" value="TreeGrafter"/>
</dbReference>
<dbReference type="GO" id="GO:0120020">
    <property type="term" value="F:cholesterol transfer activity"/>
    <property type="evidence" value="ECO:0007669"/>
    <property type="project" value="TreeGrafter"/>
</dbReference>
<evidence type="ECO:0000313" key="3">
    <source>
        <dbReference type="Proteomes" id="UP000008672"/>
    </source>
</evidence>
<accession>H2ZVP2</accession>
<name>H2ZVP2_LATCH</name>
<dbReference type="GO" id="GO:0005829">
    <property type="term" value="C:cytosol"/>
    <property type="evidence" value="ECO:0007669"/>
    <property type="project" value="TreeGrafter"/>
</dbReference>
<dbReference type="OMA" id="TTQYEEG"/>
<reference evidence="2" key="2">
    <citation type="submission" date="2025-08" db="UniProtKB">
        <authorList>
            <consortium name="Ensembl"/>
        </authorList>
    </citation>
    <scope>IDENTIFICATION</scope>
</reference>
<dbReference type="SMART" id="SM00234">
    <property type="entry name" value="START"/>
    <property type="match status" value="1"/>
</dbReference>
<gene>
    <name evidence="2" type="primary">STARD4</name>
</gene>
<protein>
    <submittedName>
        <fullName evidence="2">StAR related lipid transfer domain containing 4</fullName>
    </submittedName>
</protein>
<dbReference type="PANTHER" id="PTHR47006">
    <property type="entry name" value="STAR-RELATED LIPID TRANSFER PROTEIN 4"/>
    <property type="match status" value="1"/>
</dbReference>
<dbReference type="FunCoup" id="H2ZVP2">
    <property type="interactions" value="439"/>
</dbReference>
<dbReference type="GeneTree" id="ENSGT00940000159243"/>
<dbReference type="Pfam" id="PF01852">
    <property type="entry name" value="START"/>
    <property type="match status" value="1"/>
</dbReference>
<dbReference type="GO" id="GO:0032367">
    <property type="term" value="P:intracellular cholesterol transport"/>
    <property type="evidence" value="ECO:0007669"/>
    <property type="project" value="InterPro"/>
</dbReference>
<proteinExistence type="predicted"/>
<dbReference type="InterPro" id="IPR002913">
    <property type="entry name" value="START_lipid-bd_dom"/>
</dbReference>
<dbReference type="Proteomes" id="UP000008672">
    <property type="component" value="Unassembled WGS sequence"/>
</dbReference>
<dbReference type="PROSITE" id="PS50848">
    <property type="entry name" value="START"/>
    <property type="match status" value="1"/>
</dbReference>
<dbReference type="PANTHER" id="PTHR47006:SF1">
    <property type="entry name" value="STAR-RELATED LIPID TRANSFER PROTEIN 4"/>
    <property type="match status" value="1"/>
</dbReference>
<sequence length="216" mass="24790">WLCCTGKRRMNSLLDAGSLTTKLEDILRTYYDEDEDEWRLAKKTNDVSAWRKPSEEFNGFLYKVEGVVKEAPNRIVDYIRPGPYRLDWDTLMTSMDIVHQFDQGCCVMKYTTAGQLWNIISPREFVDFSYTTQYYDGLLSCGISIEFGEAQPGFVRGFNHPCGWFCVPLKDNPEHSLLTGFIQTELRGMLPQSAVDTAMASSLVNFYTDLRKALKV</sequence>
<dbReference type="EMBL" id="AFYH01178653">
    <property type="status" value="NOT_ANNOTATED_CDS"/>
    <property type="molecule type" value="Genomic_DNA"/>
</dbReference>
<organism evidence="2 3">
    <name type="scientific">Latimeria chalumnae</name>
    <name type="common">Coelacanth</name>
    <dbReference type="NCBI Taxonomy" id="7897"/>
    <lineage>
        <taxon>Eukaryota</taxon>
        <taxon>Metazoa</taxon>
        <taxon>Chordata</taxon>
        <taxon>Craniata</taxon>
        <taxon>Vertebrata</taxon>
        <taxon>Euteleostomi</taxon>
        <taxon>Coelacanthiformes</taxon>
        <taxon>Coelacanthidae</taxon>
        <taxon>Latimeria</taxon>
    </lineage>
</organism>